<gene>
    <name evidence="1" type="ORF">EWV75_15625</name>
</gene>
<comment type="caution">
    <text evidence="1">The sequence shown here is derived from an EMBL/GenBank/DDBJ whole genome shotgun (WGS) entry which is preliminary data.</text>
</comment>
<name>A0A552JFJ9_9CHRO</name>
<reference evidence="1 2" key="1">
    <citation type="submission" date="2019-01" db="EMBL/GenBank/DDBJ databases">
        <title>Coherence of Microcystis species and biogeography revealed through population genomics.</title>
        <authorList>
            <person name="Perez-Carrascal O.M."/>
            <person name="Terrat Y."/>
            <person name="Giani A."/>
            <person name="Fortin N."/>
            <person name="Tromas N."/>
            <person name="Shapiro B.J."/>
        </authorList>
    </citation>
    <scope>NUCLEOTIDE SEQUENCE [LARGE SCALE GENOMIC DNA]</scope>
    <source>
        <strain evidence="1">Mw_QC_S_20081001_S30D</strain>
    </source>
</reference>
<evidence type="ECO:0000313" key="1">
    <source>
        <dbReference type="EMBL" id="TRU94550.1"/>
    </source>
</evidence>
<organism evidence="1 2">
    <name type="scientific">Microcystis wesenbergii Mw_QC_S_20081001_S30D</name>
    <dbReference type="NCBI Taxonomy" id="2486245"/>
    <lineage>
        <taxon>Bacteria</taxon>
        <taxon>Bacillati</taxon>
        <taxon>Cyanobacteriota</taxon>
        <taxon>Cyanophyceae</taxon>
        <taxon>Oscillatoriophycideae</taxon>
        <taxon>Chroococcales</taxon>
        <taxon>Microcystaceae</taxon>
        <taxon>Microcystis</taxon>
    </lineage>
</organism>
<dbReference type="AlphaFoldDB" id="A0A552JFJ9"/>
<proteinExistence type="predicted"/>
<protein>
    <submittedName>
        <fullName evidence="1">Uncharacterized protein</fullName>
    </submittedName>
</protein>
<dbReference type="Proteomes" id="UP000320523">
    <property type="component" value="Unassembled WGS sequence"/>
</dbReference>
<accession>A0A552JFJ9</accession>
<sequence>MTFNISIIDIKEGDQTYYRDQGWCLYAFKFCEGKGGIGYVPTWFALNPKDWSENIDIFYQPTYSVFYNKFIQISDDTIIRTSTRTDAIPLGSKVTLNENNRLEVTKQGRGAGAIEVTNNSASGRALLGLTGPSEAHVDDNAPFAVFDVAESNILTMQPVEKVLICLAALNIQQGIVRSNTFAPGVLLDLTAFSAADNPKVNLLLNRTNNGIIAADDKSAKVLTEVDAKTPLSVLGPQ</sequence>
<dbReference type="EMBL" id="SFAT01000153">
    <property type="protein sequence ID" value="TRU94550.1"/>
    <property type="molecule type" value="Genomic_DNA"/>
</dbReference>
<evidence type="ECO:0000313" key="2">
    <source>
        <dbReference type="Proteomes" id="UP000320523"/>
    </source>
</evidence>